<accession>A0A1M5KAM9</accession>
<dbReference type="RefSeq" id="WP_197687919.1">
    <property type="nucleotide sequence ID" value="NZ_LT670818.1"/>
</dbReference>
<reference evidence="2 3" key="1">
    <citation type="submission" date="2016-11" db="EMBL/GenBank/DDBJ databases">
        <authorList>
            <person name="Jaros S."/>
            <person name="Januszkiewicz K."/>
            <person name="Wedrychowicz H."/>
        </authorList>
    </citation>
    <scope>NUCLEOTIDE SEQUENCE [LARGE SCALE GENOMIC DNA]</scope>
    <source>
        <strain evidence="2 3">GAS242</strain>
    </source>
</reference>
<dbReference type="AlphaFoldDB" id="A0A1M5KAM9"/>
<feature type="region of interest" description="Disordered" evidence="1">
    <location>
        <begin position="1"/>
        <end position="33"/>
    </location>
</feature>
<dbReference type="SUPFAM" id="SSF56024">
    <property type="entry name" value="Phospholipase D/nuclease"/>
    <property type="match status" value="1"/>
</dbReference>
<organism evidence="2 3">
    <name type="scientific">Bradyrhizobium erythrophlei</name>
    <dbReference type="NCBI Taxonomy" id="1437360"/>
    <lineage>
        <taxon>Bacteria</taxon>
        <taxon>Pseudomonadati</taxon>
        <taxon>Pseudomonadota</taxon>
        <taxon>Alphaproteobacteria</taxon>
        <taxon>Hyphomicrobiales</taxon>
        <taxon>Nitrobacteraceae</taxon>
        <taxon>Bradyrhizobium</taxon>
    </lineage>
</organism>
<proteinExistence type="predicted"/>
<gene>
    <name evidence="2" type="ORF">SAMN05444169_2740</name>
</gene>
<protein>
    <submittedName>
        <fullName evidence="2">PLD-like domain-containing protein</fullName>
    </submittedName>
</protein>
<name>A0A1M5KAM9_9BRAD</name>
<dbReference type="Gene3D" id="3.30.870.10">
    <property type="entry name" value="Endonuclease Chain A"/>
    <property type="match status" value="1"/>
</dbReference>
<feature type="compositionally biased region" description="Low complexity" evidence="1">
    <location>
        <begin position="22"/>
        <end position="31"/>
    </location>
</feature>
<dbReference type="CDD" id="cd00138">
    <property type="entry name" value="PLDc_SF"/>
    <property type="match status" value="1"/>
</dbReference>
<evidence type="ECO:0000313" key="2">
    <source>
        <dbReference type="EMBL" id="SHG49788.1"/>
    </source>
</evidence>
<evidence type="ECO:0000256" key="1">
    <source>
        <dbReference type="SAM" id="MobiDB-lite"/>
    </source>
</evidence>
<sequence>MAKKAAVKKASKKAAPKKASPRKTPAAAATPVSPPVAAPVAAAPMAVVATPEAELTPPKSTVTNAIDLPSVSLQRFDLTDLQPYTQEKVYATTASKDFHLFYVGRDDVHSILKHVLSRVSVSLYLNMFGFDDDELNEILKKIAMDKTITMLVTLDKSQASGTHEKALLDADRKLDLALFNTHVAIGQSLTHQISHTKGFVADGKVAGEGSTNWSASGEGAAVGSAFNVKAKGYKAQNNTQSIITDQDTISRFTAELIAEHMIAQAQNATAQTAKAVKAAARK</sequence>
<dbReference type="Proteomes" id="UP000190675">
    <property type="component" value="Chromosome I"/>
</dbReference>
<feature type="compositionally biased region" description="Basic residues" evidence="1">
    <location>
        <begin position="1"/>
        <end position="21"/>
    </location>
</feature>
<evidence type="ECO:0000313" key="3">
    <source>
        <dbReference type="Proteomes" id="UP000190675"/>
    </source>
</evidence>
<dbReference type="EMBL" id="LT670818">
    <property type="protein sequence ID" value="SHG49788.1"/>
    <property type="molecule type" value="Genomic_DNA"/>
</dbReference>